<protein>
    <submittedName>
        <fullName evidence="2">Competence/damage-inducible protein A</fullName>
    </submittedName>
</protein>
<dbReference type="RefSeq" id="WP_379089735.1">
    <property type="nucleotide sequence ID" value="NZ_JBHTJO010000001.1"/>
</dbReference>
<proteinExistence type="predicted"/>
<dbReference type="EMBL" id="JBHTJO010000001">
    <property type="protein sequence ID" value="MFD0987596.1"/>
    <property type="molecule type" value="Genomic_DNA"/>
</dbReference>
<reference evidence="3" key="1">
    <citation type="journal article" date="2019" name="Int. J. Syst. Evol. Microbiol.">
        <title>The Global Catalogue of Microorganisms (GCM) 10K type strain sequencing project: providing services to taxonomists for standard genome sequencing and annotation.</title>
        <authorList>
            <consortium name="The Broad Institute Genomics Platform"/>
            <consortium name="The Broad Institute Genome Sequencing Center for Infectious Disease"/>
            <person name="Wu L."/>
            <person name="Ma J."/>
        </authorList>
    </citation>
    <scope>NUCLEOTIDE SEQUENCE [LARGE SCALE GENOMIC DNA]</scope>
    <source>
        <strain evidence="3">CCUG 61697</strain>
    </source>
</reference>
<dbReference type="SUPFAM" id="SSF53218">
    <property type="entry name" value="Molybdenum cofactor biosynthesis proteins"/>
    <property type="match status" value="1"/>
</dbReference>
<dbReference type="SMART" id="SM00852">
    <property type="entry name" value="MoCF_biosynth"/>
    <property type="match status" value="1"/>
</dbReference>
<dbReference type="Gene3D" id="3.40.980.10">
    <property type="entry name" value="MoaB/Mog-like domain"/>
    <property type="match status" value="1"/>
</dbReference>
<sequence>MAESDTGSDIVTAALLVIGEEILSGRTQDANIVHIAKALDQAGIALREVRVVPDIEDEIVEAVNAMRRRFRYVFTTGGIGPTHDDVTTDAIGRAFDVPVAEDPRAMRVFEERYPGEPVSPGRRRMARIPEGAELVANPISGAPGYMLENVIVMAGIPRIMQVMMEDVLPRLEKGRPVSTRTIRVDAPEGHVAGGLATLQAQHPKVQIGSYPFFEETGVGTYVVLRSADGPLIEAAVSELFALLIREDMPHNDEDEETS</sequence>
<dbReference type="Proteomes" id="UP001597102">
    <property type="component" value="Unassembled WGS sequence"/>
</dbReference>
<name>A0ABW3JBZ2_9HYPH</name>
<evidence type="ECO:0000313" key="2">
    <source>
        <dbReference type="EMBL" id="MFD0987596.1"/>
    </source>
</evidence>
<dbReference type="Pfam" id="PF00994">
    <property type="entry name" value="MoCF_biosynth"/>
    <property type="match status" value="1"/>
</dbReference>
<accession>A0ABW3JBZ2</accession>
<feature type="domain" description="MoaB/Mog" evidence="1">
    <location>
        <begin position="14"/>
        <end position="174"/>
    </location>
</feature>
<dbReference type="PANTHER" id="PTHR13939:SF0">
    <property type="entry name" value="NMN AMIDOHYDROLASE-LIKE PROTEIN YFAY"/>
    <property type="match status" value="1"/>
</dbReference>
<dbReference type="Pfam" id="PF24102">
    <property type="entry name" value="FLAD1_M"/>
    <property type="match status" value="1"/>
</dbReference>
<organism evidence="2 3">
    <name type="scientific">Methyloligella solikamskensis</name>
    <dbReference type="NCBI Taxonomy" id="1177756"/>
    <lineage>
        <taxon>Bacteria</taxon>
        <taxon>Pseudomonadati</taxon>
        <taxon>Pseudomonadota</taxon>
        <taxon>Alphaproteobacteria</taxon>
        <taxon>Hyphomicrobiales</taxon>
        <taxon>Hyphomicrobiaceae</taxon>
        <taxon>Methyloligella</taxon>
    </lineage>
</organism>
<keyword evidence="3" id="KW-1185">Reference proteome</keyword>
<evidence type="ECO:0000313" key="3">
    <source>
        <dbReference type="Proteomes" id="UP001597102"/>
    </source>
</evidence>
<dbReference type="CDD" id="cd00885">
    <property type="entry name" value="cinA"/>
    <property type="match status" value="1"/>
</dbReference>
<dbReference type="InterPro" id="IPR056596">
    <property type="entry name" value="FLAD1_M"/>
</dbReference>
<dbReference type="InterPro" id="IPR036425">
    <property type="entry name" value="MoaB/Mog-like_dom_sf"/>
</dbReference>
<comment type="caution">
    <text evidence="2">The sequence shown here is derived from an EMBL/GenBank/DDBJ whole genome shotgun (WGS) entry which is preliminary data.</text>
</comment>
<evidence type="ECO:0000259" key="1">
    <source>
        <dbReference type="SMART" id="SM00852"/>
    </source>
</evidence>
<dbReference type="PANTHER" id="PTHR13939">
    <property type="entry name" value="NICOTINAMIDE-NUCLEOTIDE AMIDOHYDROLASE PNCC"/>
    <property type="match status" value="1"/>
</dbReference>
<dbReference type="InterPro" id="IPR001453">
    <property type="entry name" value="MoaB/Mog_dom"/>
</dbReference>
<gene>
    <name evidence="2" type="ORF">ACFQ2F_10870</name>
</gene>
<dbReference type="InterPro" id="IPR050101">
    <property type="entry name" value="CinA"/>
</dbReference>